<keyword evidence="11" id="KW-1185">Reference proteome</keyword>
<evidence type="ECO:0000256" key="2">
    <source>
        <dbReference type="ARBA" id="ARBA00022555"/>
    </source>
</evidence>
<dbReference type="EC" id="3.1.1.29" evidence="1 7"/>
<dbReference type="CDD" id="cd00462">
    <property type="entry name" value="PTH"/>
    <property type="match status" value="1"/>
</dbReference>
<dbReference type="Pfam" id="PF01195">
    <property type="entry name" value="Pept_tRNA_hydro"/>
    <property type="match status" value="1"/>
</dbReference>
<evidence type="ECO:0000313" key="10">
    <source>
        <dbReference type="EMBL" id="WAH37330.1"/>
    </source>
</evidence>
<dbReference type="EMBL" id="CP104064">
    <property type="protein sequence ID" value="WAH37330.1"/>
    <property type="molecule type" value="Genomic_DNA"/>
</dbReference>
<proteinExistence type="inferred from homology"/>
<keyword evidence="3 7" id="KW-0378">Hydrolase</keyword>
<dbReference type="InterPro" id="IPR036416">
    <property type="entry name" value="Pept_tRNA_hydro_sf"/>
</dbReference>
<keyword evidence="2 7" id="KW-0820">tRNA-binding</keyword>
<evidence type="ECO:0000256" key="9">
    <source>
        <dbReference type="RuleBase" id="RU004320"/>
    </source>
</evidence>
<dbReference type="HAMAP" id="MF_00083">
    <property type="entry name" value="Pept_tRNA_hydro_bact"/>
    <property type="match status" value="1"/>
</dbReference>
<dbReference type="Gene3D" id="3.40.50.1470">
    <property type="entry name" value="Peptidyl-tRNA hydrolase"/>
    <property type="match status" value="1"/>
</dbReference>
<evidence type="ECO:0000256" key="6">
    <source>
        <dbReference type="ARBA" id="ARBA00050038"/>
    </source>
</evidence>
<feature type="binding site" evidence="7">
    <location>
        <position position="66"/>
    </location>
    <ligand>
        <name>tRNA</name>
        <dbReference type="ChEBI" id="CHEBI:17843"/>
    </ligand>
</feature>
<comment type="function">
    <text evidence="7">Catalyzes the release of premature peptidyl moieties from peptidyl-tRNA molecules trapped in stalled 50S ribosomal subunits, and thus maintains levels of free tRNAs and 50S ribosomes.</text>
</comment>
<organism evidence="10 11">
    <name type="scientific">Alicyclobacillus dauci</name>
    <dbReference type="NCBI Taxonomy" id="1475485"/>
    <lineage>
        <taxon>Bacteria</taxon>
        <taxon>Bacillati</taxon>
        <taxon>Bacillota</taxon>
        <taxon>Bacilli</taxon>
        <taxon>Bacillales</taxon>
        <taxon>Alicyclobacillaceae</taxon>
        <taxon>Alicyclobacillus</taxon>
    </lineage>
</organism>
<gene>
    <name evidence="7 10" type="primary">pth</name>
    <name evidence="10" type="ORF">NZD86_01940</name>
</gene>
<dbReference type="PANTHER" id="PTHR17224:SF1">
    <property type="entry name" value="PEPTIDYL-TRNA HYDROLASE"/>
    <property type="match status" value="1"/>
</dbReference>
<evidence type="ECO:0000256" key="3">
    <source>
        <dbReference type="ARBA" id="ARBA00022801"/>
    </source>
</evidence>
<keyword evidence="4 7" id="KW-0694">RNA-binding</keyword>
<reference evidence="10" key="1">
    <citation type="submission" date="2022-08" db="EMBL/GenBank/DDBJ databases">
        <title>Alicyclobacillus dauci DSM2870, complete genome.</title>
        <authorList>
            <person name="Wang Q."/>
            <person name="Cai R."/>
            <person name="Wang Z."/>
        </authorList>
    </citation>
    <scope>NUCLEOTIDE SEQUENCE</scope>
    <source>
        <strain evidence="10">DSM 28700</strain>
    </source>
</reference>
<feature type="active site" description="Proton acceptor" evidence="7">
    <location>
        <position position="19"/>
    </location>
</feature>
<evidence type="ECO:0000256" key="4">
    <source>
        <dbReference type="ARBA" id="ARBA00022884"/>
    </source>
</evidence>
<evidence type="ECO:0000313" key="11">
    <source>
        <dbReference type="Proteomes" id="UP001164803"/>
    </source>
</evidence>
<dbReference type="InterPro" id="IPR018171">
    <property type="entry name" value="Pept_tRNA_hydro_CS"/>
</dbReference>
<feature type="binding site" evidence="7">
    <location>
        <position position="14"/>
    </location>
    <ligand>
        <name>tRNA</name>
        <dbReference type="ChEBI" id="CHEBI:17843"/>
    </ligand>
</feature>
<comment type="catalytic activity">
    <reaction evidence="7 8">
        <text>an N-acyl-L-alpha-aminoacyl-tRNA + H2O = an N-acyl-L-amino acid + a tRNA + H(+)</text>
        <dbReference type="Rhea" id="RHEA:54448"/>
        <dbReference type="Rhea" id="RHEA-COMP:10123"/>
        <dbReference type="Rhea" id="RHEA-COMP:13883"/>
        <dbReference type="ChEBI" id="CHEBI:15377"/>
        <dbReference type="ChEBI" id="CHEBI:15378"/>
        <dbReference type="ChEBI" id="CHEBI:59874"/>
        <dbReference type="ChEBI" id="CHEBI:78442"/>
        <dbReference type="ChEBI" id="CHEBI:138191"/>
        <dbReference type="EC" id="3.1.1.29"/>
    </reaction>
</comment>
<dbReference type="SUPFAM" id="SSF53178">
    <property type="entry name" value="Peptidyl-tRNA hydrolase-like"/>
    <property type="match status" value="1"/>
</dbReference>
<feature type="binding site" evidence="7">
    <location>
        <position position="113"/>
    </location>
    <ligand>
        <name>tRNA</name>
        <dbReference type="ChEBI" id="CHEBI:17843"/>
    </ligand>
</feature>
<evidence type="ECO:0000256" key="1">
    <source>
        <dbReference type="ARBA" id="ARBA00013260"/>
    </source>
</evidence>
<evidence type="ECO:0000256" key="7">
    <source>
        <dbReference type="HAMAP-Rule" id="MF_00083"/>
    </source>
</evidence>
<sequence length="191" mass="20653">MIAIVGLGNPGPKYDATRHNVGFWAIDGLAKTLQVSVTKSKFQSLVAECRVDGESVLLVKPQTFMNLSGLAVAEVVNFYKLRPEDDVIVVYDDMDFRPGQLKLRAQGSAGGHNGIKSIIAQLGTEAFCRVRVGIGRPAPGLDVIGHVLGKFPKEELQKVEKAVEAAQEALMVSVKKGFAHAMNQFNQVSFS</sequence>
<name>A0ABY6Z3J9_9BACL</name>
<dbReference type="NCBIfam" id="TIGR00447">
    <property type="entry name" value="pth"/>
    <property type="match status" value="1"/>
</dbReference>
<feature type="site" description="Discriminates between blocked and unblocked aminoacyl-tRNA" evidence="7">
    <location>
        <position position="9"/>
    </location>
</feature>
<dbReference type="RefSeq" id="WP_268044808.1">
    <property type="nucleotide sequence ID" value="NZ_CP104064.1"/>
</dbReference>
<comment type="similarity">
    <text evidence="5 7 9">Belongs to the PTH family.</text>
</comment>
<comment type="subunit">
    <text evidence="7">Monomer.</text>
</comment>
<accession>A0ABY6Z3J9</accession>
<comment type="subcellular location">
    <subcellularLocation>
        <location evidence="7">Cytoplasm</location>
    </subcellularLocation>
</comment>
<dbReference type="Proteomes" id="UP001164803">
    <property type="component" value="Chromosome"/>
</dbReference>
<protein>
    <recommendedName>
        <fullName evidence="6 7">Peptidyl-tRNA hydrolase</fullName>
        <shortName evidence="7">Pth</shortName>
        <ecNumber evidence="1 7">3.1.1.29</ecNumber>
    </recommendedName>
</protein>
<dbReference type="InterPro" id="IPR001328">
    <property type="entry name" value="Pept_tRNA_hydro"/>
</dbReference>
<feature type="site" description="Stabilizes the basic form of H active site to accept a proton" evidence="7">
    <location>
        <position position="92"/>
    </location>
</feature>
<keyword evidence="7" id="KW-0963">Cytoplasm</keyword>
<evidence type="ECO:0000256" key="8">
    <source>
        <dbReference type="RuleBase" id="RU000673"/>
    </source>
</evidence>
<dbReference type="GO" id="GO:0004045">
    <property type="term" value="F:peptidyl-tRNA hydrolase activity"/>
    <property type="evidence" value="ECO:0007669"/>
    <property type="project" value="UniProtKB-EC"/>
</dbReference>
<dbReference type="PROSITE" id="PS01196">
    <property type="entry name" value="PEPT_TRNA_HYDROL_2"/>
    <property type="match status" value="1"/>
</dbReference>
<dbReference type="PROSITE" id="PS01195">
    <property type="entry name" value="PEPT_TRNA_HYDROL_1"/>
    <property type="match status" value="1"/>
</dbReference>
<evidence type="ECO:0000256" key="5">
    <source>
        <dbReference type="ARBA" id="ARBA00038063"/>
    </source>
</evidence>
<feature type="binding site" evidence="7">
    <location>
        <position position="64"/>
    </location>
    <ligand>
        <name>tRNA</name>
        <dbReference type="ChEBI" id="CHEBI:17843"/>
    </ligand>
</feature>
<comment type="function">
    <text evidence="7">Hydrolyzes ribosome-free peptidyl-tRNAs (with 1 or more amino acids incorporated), which drop off the ribosome during protein synthesis, or as a result of ribosome stalling.</text>
</comment>
<dbReference type="PANTHER" id="PTHR17224">
    <property type="entry name" value="PEPTIDYL-TRNA HYDROLASE"/>
    <property type="match status" value="1"/>
</dbReference>